<feature type="domain" description="Lectin-like" evidence="5">
    <location>
        <begin position="297"/>
        <end position="465"/>
    </location>
</feature>
<dbReference type="PANTHER" id="PTHR35899">
    <property type="entry name" value="PAPAIN FAMILY CYSTEINE PROTEASE DOMAIN CONTAINING PROTEIN"/>
    <property type="match status" value="1"/>
</dbReference>
<dbReference type="Pfam" id="PF00112">
    <property type="entry name" value="Peptidase_C1"/>
    <property type="match status" value="2"/>
</dbReference>
<dbReference type="STRING" id="258515.SAMN05192585_10853"/>
<evidence type="ECO:0000259" key="3">
    <source>
        <dbReference type="Pfam" id="PF00112"/>
    </source>
</evidence>
<dbReference type="EMBL" id="FNID01000008">
    <property type="protein sequence ID" value="SDM95261.1"/>
    <property type="molecule type" value="Genomic_DNA"/>
</dbReference>
<feature type="region of interest" description="Disordered" evidence="1">
    <location>
        <begin position="476"/>
        <end position="556"/>
    </location>
</feature>
<protein>
    <submittedName>
        <fullName evidence="6">Cysteine protease, C1A family</fullName>
    </submittedName>
</protein>
<dbReference type="InterPro" id="IPR000169">
    <property type="entry name" value="Pept_cys_AS"/>
</dbReference>
<feature type="domain" description="GLUG" evidence="4">
    <location>
        <begin position="877"/>
        <end position="899"/>
    </location>
</feature>
<dbReference type="PROSITE" id="PS00139">
    <property type="entry name" value="THIOL_PROTEASE_CYS"/>
    <property type="match status" value="1"/>
</dbReference>
<reference evidence="6 7" key="1">
    <citation type="submission" date="2016-10" db="EMBL/GenBank/DDBJ databases">
        <authorList>
            <person name="de Groot N.N."/>
        </authorList>
    </citation>
    <scope>NUCLEOTIDE SEQUENCE [LARGE SCALE GENOMIC DNA]</scope>
    <source>
        <strain evidence="6 7">CGMCC 1.5012</strain>
    </source>
</reference>
<evidence type="ECO:0000256" key="2">
    <source>
        <dbReference type="SAM" id="SignalP"/>
    </source>
</evidence>
<keyword evidence="6" id="KW-0645">Protease</keyword>
<dbReference type="Pfam" id="PF18560">
    <property type="entry name" value="Lectin_like"/>
    <property type="match status" value="1"/>
</dbReference>
<dbReference type="InterPro" id="IPR011493">
    <property type="entry name" value="GLUG"/>
</dbReference>
<keyword evidence="2" id="KW-0732">Signal</keyword>
<proteinExistence type="predicted"/>
<sequence length="1281" mass="134760">MKRCKKLVSLVLTVLMALSLLPASLAAEGTGADSAAPGDSALPGQYITVEPQLEGASEPATGAADYIDLSEMHLFAGGTRPDQPFSYDLGLGSGGNAEMATSFLTRWADPVNEADNPYPDYAGTLSDSNIVINSSAQTAKRVQEIISIPKKPYNQPLANDAVKQAIMDHGAAYASLWWDGRCENQTKGTYYFPKNAATNITYGGGHAITIVGWDDDYLASNFSGCPAKVTPPGKGAFIIKNSWGTSAGQSGYYYVSYYDRFLVSAVEGYYSNDQVRYSSDSATFFTKVENTNNYSGVFSYDDYGAVYVHGVTTPNYVFYANKFNTTTQKDIAAVSFYTYSYNDSYRIYVHPLSSGGGLSIPTSTTGLPAPSAVGTAYYPGYHTINLLQNVTIPAGKDFEVIIAVQNPTAGVVGIPLEVKESGYNSKATIGAGQSYVFVNGVWRDTTSLLTSNGSYVPMNVCVKAFVAGAGMDGSSHNGNPPVVGGSGTEPATPGSSPVAGQSDVVTPGSSPAIGSSNIAGDPPTVGDSQPVPGQSEPPVPGGSEQTAPGASAVNEPVTGSVEFSTVIPEPRDAFKGALKQLGEPPAVGGSGEAGRAFGEIPAPYDFFNGRTLADMGEISTGGNFAAKYSLLPLGRVTSVKNQGNYGACWTFATMSSIESAYLTENGLDNSKTDAKFSQSSRYLKNSTGSSITLTAVAPASLVSSYSWTIKSGDIAVTNTSLTNKSVTFNYKAGAPETELKVEGKVAYTNGDTYVCTFRIPVTNYGSGDGTEAKPFEVSTPMGLQLIDCFKGKPSQGLNFTQTNDITLTDYWHPIGDAANPFMGSFNGGGFKINGFNLITLFSFEPAGLFGCVNGGTIENIILYDADIEASPSYFVGECYVGGIAGRAQNSTIQNCAVSGEYGFTLSQDNATEPSVGGLIGDAKDNTVVKHCSFSGSIHMTSTKKITIGGLIGRATNATVSNSFANLNAHGGKESSFGGLAGFADKANITDCYATGTFSTLGSAIGVCAGGITREARNQCSFTNCYTSVNYDKSFTESGSRKGAIAAWCSGTQKLSNCYYDKTAAGDGVVLGTFTSAPKGLTAQQMAQQTSFTGFNFTTNWVMAPGPISYVPVLRNPIGEVDQFEFSSRVCKTLFSSQATPLCGRFFPEYAWPRPLDITVSDSKVVTFDAGLLKAGKYGAATVSVTGVPSSPHNMQIFTRIGDVNFDGKCEYSQAVTALLNWLTGKTPTVTDPYVLNADHKDKDGKTTVSDNYNIVQEDLSLTDLLKMQQSNAGVNPDDTAG</sequence>
<feature type="compositionally biased region" description="Polar residues" evidence="1">
    <location>
        <begin position="493"/>
        <end position="518"/>
    </location>
</feature>
<dbReference type="Gene3D" id="3.90.70.10">
    <property type="entry name" value="Cysteine proteinases"/>
    <property type="match status" value="2"/>
</dbReference>
<feature type="chain" id="PRO_5011793322" evidence="2">
    <location>
        <begin position="27"/>
        <end position="1281"/>
    </location>
</feature>
<dbReference type="Pfam" id="PF07581">
    <property type="entry name" value="Glug"/>
    <property type="match status" value="2"/>
</dbReference>
<dbReference type="SUPFAM" id="SSF54001">
    <property type="entry name" value="Cysteine proteinases"/>
    <property type="match status" value="2"/>
</dbReference>
<feature type="domain" description="Peptidase C1A papain C-terminal" evidence="3">
    <location>
        <begin position="93"/>
        <end position="256"/>
    </location>
</feature>
<dbReference type="Proteomes" id="UP000199182">
    <property type="component" value="Unassembled WGS sequence"/>
</dbReference>
<dbReference type="InterPro" id="IPR000668">
    <property type="entry name" value="Peptidase_C1A_C"/>
</dbReference>
<feature type="domain" description="Peptidase C1A papain C-terminal" evidence="3">
    <location>
        <begin position="635"/>
        <end position="666"/>
    </location>
</feature>
<dbReference type="InterPro" id="IPR025660">
    <property type="entry name" value="Pept_his_AS"/>
</dbReference>
<feature type="signal peptide" evidence="2">
    <location>
        <begin position="1"/>
        <end position="26"/>
    </location>
</feature>
<dbReference type="InterPro" id="IPR040528">
    <property type="entry name" value="Lectin-like"/>
</dbReference>
<evidence type="ECO:0000313" key="6">
    <source>
        <dbReference type="EMBL" id="SDM95261.1"/>
    </source>
</evidence>
<keyword evidence="6" id="KW-0378">Hydrolase</keyword>
<dbReference type="RefSeq" id="WP_143008038.1">
    <property type="nucleotide sequence ID" value="NZ_FNID01000008.1"/>
</dbReference>
<dbReference type="Gene3D" id="2.160.20.110">
    <property type="match status" value="1"/>
</dbReference>
<organism evidence="6 7">
    <name type="scientific">Acetanaerobacterium elongatum</name>
    <dbReference type="NCBI Taxonomy" id="258515"/>
    <lineage>
        <taxon>Bacteria</taxon>
        <taxon>Bacillati</taxon>
        <taxon>Bacillota</taxon>
        <taxon>Clostridia</taxon>
        <taxon>Eubacteriales</taxon>
        <taxon>Oscillospiraceae</taxon>
        <taxon>Acetanaerobacterium</taxon>
    </lineage>
</organism>
<dbReference type="GO" id="GO:0006508">
    <property type="term" value="P:proteolysis"/>
    <property type="evidence" value="ECO:0007669"/>
    <property type="project" value="UniProtKB-KW"/>
</dbReference>
<dbReference type="InterPro" id="IPR038765">
    <property type="entry name" value="Papain-like_cys_pep_sf"/>
</dbReference>
<evidence type="ECO:0000256" key="1">
    <source>
        <dbReference type="SAM" id="MobiDB-lite"/>
    </source>
</evidence>
<dbReference type="CDD" id="cd02619">
    <property type="entry name" value="Peptidase_C1"/>
    <property type="match status" value="1"/>
</dbReference>
<gene>
    <name evidence="6" type="ORF">SAMN05192585_10853</name>
</gene>
<dbReference type="OrthoDB" id="3648721at2"/>
<name>A0A1G9XFD9_9FIRM</name>
<dbReference type="PROSITE" id="PS00639">
    <property type="entry name" value="THIOL_PROTEASE_HIS"/>
    <property type="match status" value="1"/>
</dbReference>
<evidence type="ECO:0000259" key="5">
    <source>
        <dbReference type="Pfam" id="PF18560"/>
    </source>
</evidence>
<evidence type="ECO:0000313" key="7">
    <source>
        <dbReference type="Proteomes" id="UP000199182"/>
    </source>
</evidence>
<feature type="domain" description="GLUG" evidence="4">
    <location>
        <begin position="975"/>
        <end position="996"/>
    </location>
</feature>
<keyword evidence="7" id="KW-1185">Reference proteome</keyword>
<accession>A0A1G9XFD9</accession>
<dbReference type="GO" id="GO:0008234">
    <property type="term" value="F:cysteine-type peptidase activity"/>
    <property type="evidence" value="ECO:0007669"/>
    <property type="project" value="InterPro"/>
</dbReference>
<dbReference type="PANTHER" id="PTHR35899:SF1">
    <property type="entry name" value="PEPTIDASE C1A PAPAIN C-TERMINAL DOMAIN-CONTAINING PROTEIN"/>
    <property type="match status" value="1"/>
</dbReference>
<evidence type="ECO:0000259" key="4">
    <source>
        <dbReference type="Pfam" id="PF07581"/>
    </source>
</evidence>